<keyword evidence="1" id="KW-1133">Transmembrane helix</keyword>
<feature type="transmembrane region" description="Helical" evidence="1">
    <location>
        <begin position="46"/>
        <end position="66"/>
    </location>
</feature>
<evidence type="ECO:0000256" key="1">
    <source>
        <dbReference type="SAM" id="Phobius"/>
    </source>
</evidence>
<gene>
    <name evidence="2" type="ORF">UFOVP844_40</name>
</gene>
<keyword evidence="1" id="KW-0472">Membrane</keyword>
<reference evidence="2" key="1">
    <citation type="submission" date="2020-04" db="EMBL/GenBank/DDBJ databases">
        <authorList>
            <person name="Chiriac C."/>
            <person name="Salcher M."/>
            <person name="Ghai R."/>
            <person name="Kavagutti S V."/>
        </authorList>
    </citation>
    <scope>NUCLEOTIDE SEQUENCE</scope>
</reference>
<keyword evidence="1" id="KW-0812">Transmembrane</keyword>
<dbReference type="EMBL" id="LR796795">
    <property type="protein sequence ID" value="CAB4166624.1"/>
    <property type="molecule type" value="Genomic_DNA"/>
</dbReference>
<name>A0A6J5PG21_9CAUD</name>
<protein>
    <submittedName>
        <fullName evidence="2">Uncharacterized protein</fullName>
    </submittedName>
</protein>
<sequence>MGEFTDLIFTLLGKMGRYLNVKGKKVCFIIWAICLLYWSYRNFDMGLMVQTGGCLISFGFHVYGYWNWTKKGIGE</sequence>
<proteinExistence type="predicted"/>
<feature type="transmembrane region" description="Helical" evidence="1">
    <location>
        <begin position="23"/>
        <end position="40"/>
    </location>
</feature>
<organism evidence="2">
    <name type="scientific">uncultured Caudovirales phage</name>
    <dbReference type="NCBI Taxonomy" id="2100421"/>
    <lineage>
        <taxon>Viruses</taxon>
        <taxon>Duplodnaviria</taxon>
        <taxon>Heunggongvirae</taxon>
        <taxon>Uroviricota</taxon>
        <taxon>Caudoviricetes</taxon>
        <taxon>Peduoviridae</taxon>
        <taxon>Maltschvirus</taxon>
        <taxon>Maltschvirus maltsch</taxon>
    </lineage>
</organism>
<evidence type="ECO:0000313" key="2">
    <source>
        <dbReference type="EMBL" id="CAB4166624.1"/>
    </source>
</evidence>
<accession>A0A6J5PG21</accession>